<gene>
    <name evidence="1" type="ORF">JAZ04_10235</name>
</gene>
<sequence length="737" mass="79268">MRIWHSIKSSGWLWPVVLLPLVAEAAIWRDLSPPDYAARSVVETPRYYRALEADLAALRAQLSQVPAESGLTIRNSHQITLPLPGGEMVRCWIEQSPVMAPSLAERYPEIATYRVRGVDNPELTGRLDLTPRGFHAMLTTPSGTIYIDPDRGGNYRSFYKADYAKSVELTESPPICQLDHHISGEPLDPLIVRAGRQTHSSDQRRIYRLAVAATGEYSAYFGGSVTETLAQIVTAINRVNQIYGRDLAIQFQLVGNNDRIIYTDASSDPYTHTPSGIPTMLTENQQNLDFTLGDDNYDIGHLFGILGGGLASVGSVCESFKAQAYTGTSEPDNDVFYIDFVAHELGHQLNANHTFNGTTANCGGVNRVGFAAVEPGSGSTIMSYAGICGEENLQSNSDATFHALSIEEMGSYINQGSGRLCGTLVSTGNQAPMVDAGDVGEDGIHTIPAGTPFRLTAQAEDPDEDSISYQWDEMDAGGEGGATDADTIGTDIDQQDNPLFRSFLPTTSPVRYLPRLSTLLAGSEDIGETLPTSSRQLNFRLTVRDGESGVASDDLVIEVDDSSGSFQVTGGSLNGGGRFNSGSSQSIRWSTGGTEQTCTEVVITLMSLDENDLPTNYCDHHDPGLTILNLGRYPNSGAALVELPDVSLQHGRLMLACADGLFFNLSAQNFSIQGGSQEVASDCKPLDGTTRQHGTLFTDAGGATKFDSPGGGGSLWLLNLMLGLFSLVAIRQRIHQA</sequence>
<dbReference type="Proteomes" id="UP000886687">
    <property type="component" value="Unassembled WGS sequence"/>
</dbReference>
<dbReference type="InterPro" id="IPR013783">
    <property type="entry name" value="Ig-like_fold"/>
</dbReference>
<comment type="caution">
    <text evidence="1">The sequence shown here is derived from an EMBL/GenBank/DDBJ whole genome shotgun (WGS) entry which is preliminary data.</text>
</comment>
<organism evidence="1 2">
    <name type="scientific">Candidatus Thiodiazotropha lotti</name>
    <dbReference type="NCBI Taxonomy" id="2792787"/>
    <lineage>
        <taxon>Bacteria</taxon>
        <taxon>Pseudomonadati</taxon>
        <taxon>Pseudomonadota</taxon>
        <taxon>Gammaproteobacteria</taxon>
        <taxon>Chromatiales</taxon>
        <taxon>Sedimenticolaceae</taxon>
        <taxon>Candidatus Thiodiazotropha</taxon>
    </lineage>
</organism>
<evidence type="ECO:0000313" key="1">
    <source>
        <dbReference type="EMBL" id="MCG7939219.1"/>
    </source>
</evidence>
<accession>A0A9E4K526</accession>
<dbReference type="Gene3D" id="3.40.390.10">
    <property type="entry name" value="Collagenase (Catalytic Domain)"/>
    <property type="match status" value="1"/>
</dbReference>
<name>A0A9E4K526_9GAMM</name>
<dbReference type="Pfam" id="PF13583">
    <property type="entry name" value="Reprolysin_4"/>
    <property type="match status" value="1"/>
</dbReference>
<reference evidence="1" key="1">
    <citation type="journal article" date="2021" name="Proc. Natl. Acad. Sci. U.S.A.">
        <title>Global biogeography of chemosynthetic symbionts reveals both localized and globally distributed symbiont groups. .</title>
        <authorList>
            <person name="Osvatic J.T."/>
            <person name="Wilkins L.G.E."/>
            <person name="Leibrecht L."/>
            <person name="Leray M."/>
            <person name="Zauner S."/>
            <person name="Polzin J."/>
            <person name="Camacho Y."/>
            <person name="Gros O."/>
            <person name="van Gils J.A."/>
            <person name="Eisen J.A."/>
            <person name="Petersen J.M."/>
            <person name="Yuen B."/>
        </authorList>
    </citation>
    <scope>NUCLEOTIDE SEQUENCE</scope>
    <source>
        <strain evidence="1">MAGL173</strain>
    </source>
</reference>
<proteinExistence type="predicted"/>
<dbReference type="InterPro" id="IPR024079">
    <property type="entry name" value="MetalloPept_cat_dom_sf"/>
</dbReference>
<protein>
    <submittedName>
        <fullName evidence="1">M12 family metallo-peptidase</fullName>
    </submittedName>
</protein>
<dbReference type="GO" id="GO:0008237">
    <property type="term" value="F:metallopeptidase activity"/>
    <property type="evidence" value="ECO:0007669"/>
    <property type="project" value="InterPro"/>
</dbReference>
<dbReference type="Gene3D" id="2.60.40.10">
    <property type="entry name" value="Immunoglobulins"/>
    <property type="match status" value="1"/>
</dbReference>
<dbReference type="SUPFAM" id="SSF55486">
    <property type="entry name" value="Metalloproteases ('zincins'), catalytic domain"/>
    <property type="match status" value="1"/>
</dbReference>
<dbReference type="AlphaFoldDB" id="A0A9E4K526"/>
<dbReference type="EMBL" id="JAEPDI010000005">
    <property type="protein sequence ID" value="MCG7939219.1"/>
    <property type="molecule type" value="Genomic_DNA"/>
</dbReference>
<evidence type="ECO:0000313" key="2">
    <source>
        <dbReference type="Proteomes" id="UP000886687"/>
    </source>
</evidence>